<organism evidence="2">
    <name type="scientific">Spathaspora passalidarum (strain NRRL Y-27907 / 11-Y1)</name>
    <dbReference type="NCBI Taxonomy" id="619300"/>
    <lineage>
        <taxon>Eukaryota</taxon>
        <taxon>Fungi</taxon>
        <taxon>Dikarya</taxon>
        <taxon>Ascomycota</taxon>
        <taxon>Saccharomycotina</taxon>
        <taxon>Pichiomycetes</taxon>
        <taxon>Debaryomycetaceae</taxon>
        <taxon>Spathaspora</taxon>
    </lineage>
</organism>
<dbReference type="KEGG" id="spaa:SPAPADRAFT_61257"/>
<reference evidence="1 2" key="1">
    <citation type="journal article" date="2011" name="Proc. Natl. Acad. Sci. U.S.A.">
        <title>Comparative genomics of xylose-fermenting fungi for enhanced biofuel production.</title>
        <authorList>
            <person name="Wohlbach D.J."/>
            <person name="Kuo A."/>
            <person name="Sato T.K."/>
            <person name="Potts K.M."/>
            <person name="Salamov A.A."/>
            <person name="LaButti K.M."/>
            <person name="Sun H."/>
            <person name="Clum A."/>
            <person name="Pangilinan J.L."/>
            <person name="Lindquist E.A."/>
            <person name="Lucas S."/>
            <person name="Lapidus A."/>
            <person name="Jin M."/>
            <person name="Gunawan C."/>
            <person name="Balan V."/>
            <person name="Dale B.E."/>
            <person name="Jeffries T.W."/>
            <person name="Zinkel R."/>
            <person name="Barry K.W."/>
            <person name="Grigoriev I.V."/>
            <person name="Gasch A.P."/>
        </authorList>
    </citation>
    <scope>NUCLEOTIDE SEQUENCE [LARGE SCALE GENOMIC DNA]</scope>
    <source>
        <strain evidence="2">NRRL Y-27907 / 11-Y1</strain>
    </source>
</reference>
<protein>
    <submittedName>
        <fullName evidence="1">Mitochondrial ribosomal protein MRPL20p</fullName>
    </submittedName>
</protein>
<keyword evidence="1" id="KW-0687">Ribonucleoprotein</keyword>
<dbReference type="InParanoid" id="G3APJ6"/>
<dbReference type="AlphaFoldDB" id="G3APJ6"/>
<dbReference type="eggNOG" id="ENOG502S0A4">
    <property type="taxonomic scope" value="Eukaryota"/>
</dbReference>
<proteinExistence type="predicted"/>
<dbReference type="OMA" id="PEKYTRK"/>
<name>G3APJ6_SPAPN</name>
<evidence type="ECO:0000313" key="2">
    <source>
        <dbReference type="Proteomes" id="UP000000709"/>
    </source>
</evidence>
<dbReference type="HOGENOM" id="CLU_089054_1_0_1"/>
<keyword evidence="2" id="KW-1185">Reference proteome</keyword>
<sequence>MIRTSIRRISNKSIPYEPVPKNKYNAQRSQFNFKPQKTSGLVHNPPAAIIKPYMQTPNIFLPANDPRRHFNTAPSQNFTQQDLEYMPVLKEYKPQGQRDYSITAETIDAIKKLKESDPENWTLSKLSKEFNIEARKLVHFLRPDKKEKISEHKILSERARRKELWLRNEY</sequence>
<dbReference type="PANTHER" id="PTHR28266:SF1">
    <property type="entry name" value="LARGE RIBOSOMAL SUBUNIT PROTEIN ML58"/>
    <property type="match status" value="1"/>
</dbReference>
<evidence type="ECO:0000313" key="1">
    <source>
        <dbReference type="EMBL" id="EGW32167.1"/>
    </source>
</evidence>
<dbReference type="Proteomes" id="UP000000709">
    <property type="component" value="Unassembled WGS sequence"/>
</dbReference>
<dbReference type="GeneID" id="18873800"/>
<accession>G3APJ6</accession>
<dbReference type="PANTHER" id="PTHR28266">
    <property type="entry name" value="54S RIBOSOMAL PROTEIN L20, MITOCHONDRIAL"/>
    <property type="match status" value="1"/>
</dbReference>
<dbReference type="OrthoDB" id="6021263at2759"/>
<dbReference type="RefSeq" id="XP_007375443.1">
    <property type="nucleotide sequence ID" value="XM_007375381.1"/>
</dbReference>
<keyword evidence="1" id="KW-0689">Ribosomal protein</keyword>
<dbReference type="GO" id="GO:0005762">
    <property type="term" value="C:mitochondrial large ribosomal subunit"/>
    <property type="evidence" value="ECO:0007669"/>
    <property type="project" value="TreeGrafter"/>
</dbReference>
<dbReference type="STRING" id="619300.G3APJ6"/>
<dbReference type="InterPro" id="IPR024388">
    <property type="entry name" value="Ribosomal_mL58"/>
</dbReference>
<dbReference type="GO" id="GO:0003735">
    <property type="term" value="F:structural constituent of ribosome"/>
    <property type="evidence" value="ECO:0007669"/>
    <property type="project" value="TreeGrafter"/>
</dbReference>
<gene>
    <name evidence="1" type="ORF">SPAPADRAFT_61257</name>
</gene>
<dbReference type="EMBL" id="GL996502">
    <property type="protein sequence ID" value="EGW32167.1"/>
    <property type="molecule type" value="Genomic_DNA"/>
</dbReference>
<dbReference type="Pfam" id="PF12824">
    <property type="entry name" value="MRP-L20"/>
    <property type="match status" value="1"/>
</dbReference>